<protein>
    <submittedName>
        <fullName evidence="1">Uncharacterized protein</fullName>
    </submittedName>
</protein>
<sequence>MSIKLNLLENSNSIFKDNKSSLIIKNTFERTQALGPQTPRALSLDNILVLHSKKLKEHKFTNFYSHSTKNICDLTLSDLIFDLQDRAFKRIKFELDESLDNMNMSAKERLCSIFNLYTNIEIADLSNINKAKVKDSINCSTSFRIFFKITKESYQIILLDPLHLAIPSKKQYQKGYRFEDNNGNNLCMANHIILKNRKLEEIYNELRKLLNIVSYD</sequence>
<dbReference type="AlphaFoldDB" id="A0AAP7L4R3"/>
<reference evidence="1 2" key="1">
    <citation type="submission" date="2016-06" db="EMBL/GenBank/DDBJ databases">
        <title>Simultaneous identification of Haemophilus influenzae and Haemophilus haemolyticus using TaqMan real-time PCR.</title>
        <authorList>
            <person name="Price E.P."/>
            <person name="Sarovich D.S."/>
            <person name="Harris T."/>
            <person name="Spargo J.C."/>
            <person name="Nosworthy E."/>
            <person name="Beissbarth J."/>
            <person name="Smith-Vaughan H."/>
        </authorList>
    </citation>
    <scope>NUCLEOTIDE SEQUENCE [LARGE SCALE GENOMIC DNA]</scope>
    <source>
        <strain evidence="1 2">ATCC 7901</strain>
    </source>
</reference>
<dbReference type="EMBL" id="MAQE01000001">
    <property type="protein sequence ID" value="OBY54280.1"/>
    <property type="molecule type" value="Genomic_DNA"/>
</dbReference>
<dbReference type="RefSeq" id="WP_065294796.1">
    <property type="nucleotide sequence ID" value="NZ_MAQE01000001.1"/>
</dbReference>
<comment type="caution">
    <text evidence="1">The sequence shown here is derived from an EMBL/GenBank/DDBJ whole genome shotgun (WGS) entry which is preliminary data.</text>
</comment>
<name>A0AAP7L4R3_AGGAP</name>
<evidence type="ECO:0000313" key="2">
    <source>
        <dbReference type="Proteomes" id="UP000092746"/>
    </source>
</evidence>
<dbReference type="Proteomes" id="UP000092746">
    <property type="component" value="Unassembled WGS sequence"/>
</dbReference>
<proteinExistence type="predicted"/>
<evidence type="ECO:0000313" key="1">
    <source>
        <dbReference type="EMBL" id="OBY54280.1"/>
    </source>
</evidence>
<organism evidence="1 2">
    <name type="scientific">Aggregatibacter aphrophilus</name>
    <name type="common">Haemophilus aphrophilus</name>
    <dbReference type="NCBI Taxonomy" id="732"/>
    <lineage>
        <taxon>Bacteria</taxon>
        <taxon>Pseudomonadati</taxon>
        <taxon>Pseudomonadota</taxon>
        <taxon>Gammaproteobacteria</taxon>
        <taxon>Pasteurellales</taxon>
        <taxon>Pasteurellaceae</taxon>
        <taxon>Aggregatibacter</taxon>
    </lineage>
</organism>
<gene>
    <name evidence="1" type="ORF">BBB52_02180</name>
</gene>
<accession>A0AAP7L4R3</accession>